<dbReference type="OrthoDB" id="510539at2759"/>
<dbReference type="GO" id="GO:0042277">
    <property type="term" value="F:peptide binding"/>
    <property type="evidence" value="ECO:0007669"/>
    <property type="project" value="TreeGrafter"/>
</dbReference>
<proteinExistence type="inferred from homology"/>
<name>A0A7J7KJ57_BUGNE</name>
<protein>
    <recommendedName>
        <fullName evidence="2">ERAP1-like C-terminal domain-containing protein</fullName>
    </recommendedName>
</protein>
<dbReference type="AlphaFoldDB" id="A0A7J7KJ57"/>
<feature type="domain" description="ERAP1-like C-terminal" evidence="2">
    <location>
        <begin position="2"/>
        <end position="131"/>
    </location>
</feature>
<evidence type="ECO:0000313" key="3">
    <source>
        <dbReference type="EMBL" id="KAF6037638.1"/>
    </source>
</evidence>
<evidence type="ECO:0000259" key="2">
    <source>
        <dbReference type="Pfam" id="PF11838"/>
    </source>
</evidence>
<comment type="caution">
    <text evidence="3">The sequence shown here is derived from an EMBL/GenBank/DDBJ whole genome shotgun (WGS) entry which is preliminary data.</text>
</comment>
<dbReference type="GO" id="GO:0043171">
    <property type="term" value="P:peptide catabolic process"/>
    <property type="evidence" value="ECO:0007669"/>
    <property type="project" value="TreeGrafter"/>
</dbReference>
<dbReference type="Gene3D" id="1.25.50.20">
    <property type="match status" value="1"/>
</dbReference>
<dbReference type="GO" id="GO:0006508">
    <property type="term" value="P:proteolysis"/>
    <property type="evidence" value="ECO:0007669"/>
    <property type="project" value="TreeGrafter"/>
</dbReference>
<dbReference type="Proteomes" id="UP000593567">
    <property type="component" value="Unassembled WGS sequence"/>
</dbReference>
<dbReference type="EMBL" id="VXIV02000537">
    <property type="protein sequence ID" value="KAF6037638.1"/>
    <property type="molecule type" value="Genomic_DNA"/>
</dbReference>
<organism evidence="3 4">
    <name type="scientific">Bugula neritina</name>
    <name type="common">Brown bryozoan</name>
    <name type="synonym">Sertularia neritina</name>
    <dbReference type="NCBI Taxonomy" id="10212"/>
    <lineage>
        <taxon>Eukaryota</taxon>
        <taxon>Metazoa</taxon>
        <taxon>Spiralia</taxon>
        <taxon>Lophotrochozoa</taxon>
        <taxon>Bryozoa</taxon>
        <taxon>Gymnolaemata</taxon>
        <taxon>Cheilostomatida</taxon>
        <taxon>Flustrina</taxon>
        <taxon>Buguloidea</taxon>
        <taxon>Bugulidae</taxon>
        <taxon>Bugula</taxon>
    </lineage>
</organism>
<gene>
    <name evidence="3" type="ORF">EB796_004051</name>
</gene>
<dbReference type="GO" id="GO:0008270">
    <property type="term" value="F:zinc ion binding"/>
    <property type="evidence" value="ECO:0007669"/>
    <property type="project" value="TreeGrafter"/>
</dbReference>
<dbReference type="PANTHER" id="PTHR11533:SF299">
    <property type="entry name" value="AMINOPEPTIDASE"/>
    <property type="match status" value="1"/>
</dbReference>
<evidence type="ECO:0000256" key="1">
    <source>
        <dbReference type="ARBA" id="ARBA00010136"/>
    </source>
</evidence>
<dbReference type="GO" id="GO:0016020">
    <property type="term" value="C:membrane"/>
    <property type="evidence" value="ECO:0007669"/>
    <property type="project" value="TreeGrafter"/>
</dbReference>
<dbReference type="GO" id="GO:0005737">
    <property type="term" value="C:cytoplasm"/>
    <property type="evidence" value="ECO:0007669"/>
    <property type="project" value="TreeGrafter"/>
</dbReference>
<dbReference type="InterPro" id="IPR024571">
    <property type="entry name" value="ERAP1-like_C_dom"/>
</dbReference>
<dbReference type="Pfam" id="PF11838">
    <property type="entry name" value="ERAP1_C"/>
    <property type="match status" value="1"/>
</dbReference>
<dbReference type="GO" id="GO:0070006">
    <property type="term" value="F:metalloaminopeptidase activity"/>
    <property type="evidence" value="ECO:0007669"/>
    <property type="project" value="TreeGrafter"/>
</dbReference>
<keyword evidence="4" id="KW-1185">Reference proteome</keyword>
<sequence length="151" mass="17597">MWSLLWKEYSDATVPSWETDLEVILTSAKDITLLLRMLDNCLNEEKIKQDKTISIISLITGQRRGRAVGWDFMRTNWDFLYDRHKTQISRLVSASTSTFSSHQRLQEMDEFFEKNKVGGDERAVSQAREIVLSNIFFMENRSGDILNSILK</sequence>
<dbReference type="InterPro" id="IPR050344">
    <property type="entry name" value="Peptidase_M1_aminopeptidases"/>
</dbReference>
<comment type="similarity">
    <text evidence="1">Belongs to the peptidase M1 family.</text>
</comment>
<dbReference type="PANTHER" id="PTHR11533">
    <property type="entry name" value="PROTEASE M1 ZINC METALLOPROTEASE"/>
    <property type="match status" value="1"/>
</dbReference>
<reference evidence="3" key="1">
    <citation type="submission" date="2020-06" db="EMBL/GenBank/DDBJ databases">
        <title>Draft genome of Bugula neritina, a colonial animal packing powerful symbionts and potential medicines.</title>
        <authorList>
            <person name="Rayko M."/>
        </authorList>
    </citation>
    <scope>NUCLEOTIDE SEQUENCE [LARGE SCALE GENOMIC DNA]</scope>
    <source>
        <strain evidence="3">Kwan_BN1</strain>
    </source>
</reference>
<dbReference type="GO" id="GO:0005615">
    <property type="term" value="C:extracellular space"/>
    <property type="evidence" value="ECO:0007669"/>
    <property type="project" value="TreeGrafter"/>
</dbReference>
<accession>A0A7J7KJ57</accession>
<evidence type="ECO:0000313" key="4">
    <source>
        <dbReference type="Proteomes" id="UP000593567"/>
    </source>
</evidence>